<comment type="caution">
    <text evidence="1">The sequence shown here is derived from an EMBL/GenBank/DDBJ whole genome shotgun (WGS) entry which is preliminary data.</text>
</comment>
<gene>
    <name evidence="1" type="ORF">Patl1_28272</name>
</gene>
<evidence type="ECO:0000313" key="1">
    <source>
        <dbReference type="EMBL" id="KAJ0097779.1"/>
    </source>
</evidence>
<organism evidence="1 2">
    <name type="scientific">Pistacia atlantica</name>
    <dbReference type="NCBI Taxonomy" id="434234"/>
    <lineage>
        <taxon>Eukaryota</taxon>
        <taxon>Viridiplantae</taxon>
        <taxon>Streptophyta</taxon>
        <taxon>Embryophyta</taxon>
        <taxon>Tracheophyta</taxon>
        <taxon>Spermatophyta</taxon>
        <taxon>Magnoliopsida</taxon>
        <taxon>eudicotyledons</taxon>
        <taxon>Gunneridae</taxon>
        <taxon>Pentapetalae</taxon>
        <taxon>rosids</taxon>
        <taxon>malvids</taxon>
        <taxon>Sapindales</taxon>
        <taxon>Anacardiaceae</taxon>
        <taxon>Pistacia</taxon>
    </lineage>
</organism>
<dbReference type="Proteomes" id="UP001164250">
    <property type="component" value="Chromosome 5"/>
</dbReference>
<dbReference type="EMBL" id="CM047901">
    <property type="protein sequence ID" value="KAJ0097779.1"/>
    <property type="molecule type" value="Genomic_DNA"/>
</dbReference>
<proteinExistence type="predicted"/>
<protein>
    <submittedName>
        <fullName evidence="1">Uncharacterized protein</fullName>
    </submittedName>
</protein>
<name>A0ACC1BFR3_9ROSI</name>
<keyword evidence="2" id="KW-1185">Reference proteome</keyword>
<evidence type="ECO:0000313" key="2">
    <source>
        <dbReference type="Proteomes" id="UP001164250"/>
    </source>
</evidence>
<sequence>MGETQLNPLVTPPLTWILLFPASWRYATAQSVAPPPPPNSNLGIYSNFDPSMAIIILILVSSFIFITLFSIYVRHCSETMISVPPPADDGSVKGGLDPAVIRTFPTFMCLSEFEDDETLRLIPKCDHVFHPDCIDLWLGSHVTCPVCRANLTIEQKEPARLTNANNDLNSNQNQNQNENNSVSEIFIDVNDELSRSNEVQLGETVRRNDAVSLKFPRSHSTGHSLVLAGVNVERYTLRLPAEIRKQLINGKINGGDDSNRGKRNIDRWVLSRTPPFVSKTGSVNFVKFEREGSSDSNSRNLLTVVTGPLNCLNMKVDQGEESSSRPSKPLI</sequence>
<accession>A0ACC1BFR3</accession>
<reference evidence="2" key="1">
    <citation type="journal article" date="2023" name="G3 (Bethesda)">
        <title>Genome assembly and association tests identify interacting loci associated with vigor, precocity, and sex in interspecific pistachio rootstocks.</title>
        <authorList>
            <person name="Palmer W."/>
            <person name="Jacygrad E."/>
            <person name="Sagayaradj S."/>
            <person name="Cavanaugh K."/>
            <person name="Han R."/>
            <person name="Bertier L."/>
            <person name="Beede B."/>
            <person name="Kafkas S."/>
            <person name="Golino D."/>
            <person name="Preece J."/>
            <person name="Michelmore R."/>
        </authorList>
    </citation>
    <scope>NUCLEOTIDE SEQUENCE [LARGE SCALE GENOMIC DNA]</scope>
</reference>